<organism evidence="1 2">
    <name type="scientific">Dasania phycosphaerae</name>
    <dbReference type="NCBI Taxonomy" id="2950436"/>
    <lineage>
        <taxon>Bacteria</taxon>
        <taxon>Pseudomonadati</taxon>
        <taxon>Pseudomonadota</taxon>
        <taxon>Gammaproteobacteria</taxon>
        <taxon>Cellvibrionales</taxon>
        <taxon>Spongiibacteraceae</taxon>
        <taxon>Dasania</taxon>
    </lineage>
</organism>
<keyword evidence="2" id="KW-1185">Reference proteome</keyword>
<protein>
    <recommendedName>
        <fullName evidence="3">Nucleotidyl transferase AbiEii/AbiGii toxin family protein</fullName>
    </recommendedName>
</protein>
<name>A0A9J6RP16_9GAMM</name>
<accession>A0A9J6RP16</accession>
<dbReference type="Proteomes" id="UP001069090">
    <property type="component" value="Unassembled WGS sequence"/>
</dbReference>
<dbReference type="AlphaFoldDB" id="A0A9J6RP16"/>
<sequence length="230" mass="25563">MNAPVLEDMLATVAKALGDVLLRDVVFVGGCATALLVTDEVTKEAVRYTEDVDLITQVMGYSQWLNLQERLKNRGFSVNQNDDVLCRMRLGDLKVDFMPDDESIFGFSNRWYRSAIASANDVVLSCGCVIRLVAPVHFLATKMEAYKGRGNNDPLSSHDIEDILNVVDGRIELLSEVSNADIKLKQYIAESFSLLLKHPGFDYAVQAAAKNSEQRENIIFKRLEGLAAIC</sequence>
<proteinExistence type="predicted"/>
<evidence type="ECO:0000313" key="2">
    <source>
        <dbReference type="Proteomes" id="UP001069090"/>
    </source>
</evidence>
<evidence type="ECO:0008006" key="3">
    <source>
        <dbReference type="Google" id="ProtNLM"/>
    </source>
</evidence>
<dbReference type="RefSeq" id="WP_258332017.1">
    <property type="nucleotide sequence ID" value="NZ_JAPTGG010000009.1"/>
</dbReference>
<reference evidence="1 2" key="1">
    <citation type="submission" date="2022-12" db="EMBL/GenBank/DDBJ databases">
        <title>Dasania phycosphaerae sp. nov., isolated from particulate material of the south coast of Korea.</title>
        <authorList>
            <person name="Jiang Y."/>
        </authorList>
    </citation>
    <scope>NUCLEOTIDE SEQUENCE [LARGE SCALE GENOMIC DNA]</scope>
    <source>
        <strain evidence="1 2">GY-19</strain>
    </source>
</reference>
<gene>
    <name evidence="1" type="ORF">O0V09_11700</name>
</gene>
<evidence type="ECO:0000313" key="1">
    <source>
        <dbReference type="EMBL" id="MCZ0865871.1"/>
    </source>
</evidence>
<dbReference type="EMBL" id="JAPTGG010000009">
    <property type="protein sequence ID" value="MCZ0865871.1"/>
    <property type="molecule type" value="Genomic_DNA"/>
</dbReference>
<comment type="caution">
    <text evidence="1">The sequence shown here is derived from an EMBL/GenBank/DDBJ whole genome shotgun (WGS) entry which is preliminary data.</text>
</comment>